<dbReference type="FunFam" id="3.30.40.10:FF:000113">
    <property type="entry name" value="Histone-lysine N-methyltransferase"/>
    <property type="match status" value="1"/>
</dbReference>
<keyword evidence="4" id="KW-0597">Phosphoprotein</keyword>
<dbReference type="SUPFAM" id="SSF47370">
    <property type="entry name" value="Bromodomain"/>
    <property type="match status" value="1"/>
</dbReference>
<feature type="compositionally biased region" description="Polar residues" evidence="19">
    <location>
        <begin position="41"/>
        <end position="61"/>
    </location>
</feature>
<dbReference type="InterPro" id="IPR001025">
    <property type="entry name" value="BAH_dom"/>
</dbReference>
<feature type="region of interest" description="Disordered" evidence="19">
    <location>
        <begin position="600"/>
        <end position="691"/>
    </location>
</feature>
<evidence type="ECO:0000256" key="17">
    <source>
        <dbReference type="ARBA" id="ARBA00023242"/>
    </source>
</evidence>
<feature type="region of interest" description="Disordered" evidence="19">
    <location>
        <begin position="1758"/>
        <end position="1806"/>
    </location>
</feature>
<dbReference type="Pfam" id="PF00439">
    <property type="entry name" value="Bromodomain"/>
    <property type="match status" value="1"/>
</dbReference>
<feature type="compositionally biased region" description="Basic and acidic residues" evidence="19">
    <location>
        <begin position="1464"/>
        <end position="1473"/>
    </location>
</feature>
<gene>
    <name evidence="26" type="primary">LOC111131498</name>
</gene>
<sequence length="2370" mass="268829">MNQEEREVTPHVYSSESPQSSTADSSSDSENPNSSEKEFSVQGTNFNQGQLKLTISAKQKNSSSSSSPCYDEGQSSRLNDVDSVFVDTGQSCRTNPDQYVRKPSARMDSCSADSNQNMSELRSDEQGLDNNPGEGSDQSSEDFHNTFQQFVQSSNSSDERSELEDGSIAPKISSGGAKGKFSNHCYVLLDKKSSPLKRHYKKMASKGIGMKDVGNFEKIREKTKSLASRKKNSGRCEAKDDENSESEVEQTNETSNSARSNLHDNIFEKMNNALSNISEVDGKSQKKRRSPKANKSKQRQQQKSDLEKESEIPCEMNASKLAADVARNEFIFRNTRSGDESDAMSDRTRPGSVHDQQESFARLDSMQSNVSPDSGISLADSPVGNESPISGTLSDMNSKVNVGGYNSDVCCVQTSEKIDSVEMTSCELTSSEKQDVINCESVVDLRKSNSKHDKEFELGSMHCDSLVVNTNLGDNNLGCCSSSDTSSSHSPSPKKKSVGRVPKRAEFLRLHKSSTLLTTGKMPVQVDDANSNDDKAFSVPLIPGPSLQERLAQCPDRVPDDYEPPKPKKRKYTKHKQNNEKVLKKAFDVYEFHEGEKPIKKRCVGRPPGTGKGKISSGRGPGRPPGKPTFKKRGPGRPPKIVPSQTVKRGPGRPKGSLNKKTLLARAGGIISEGVSKTPKKSTAPATIKSDSKFVESDLLLPENILDQLSQIDANSDLINLSDISPSKSSESSFSEAQNNYLQNLSDISPAKSTSSVESATFSFKPPIYQMRAPSPVAVQRPPEKRKVGRPRKRPLKPVSLPSSFSSRQGTDPYPTSNVDHESEDREFESIIQSVQNSISSQFQNPSISAIEDMQESSIEDELNSIEPTFDPVPSIGHQHGSESKLKQVPKIRKPKLHVMMRKHGNLKSKRGRKKKKYIINPTESSEPPCFTNRYNAFSSKFKLSSAKSLLGFTSRSNILASSTFDSDPEDSPGNRHFLQKMKQQQKLKKKKEKLINFRSKHRNIVDPLFLTDLEYVVDNFHLLAISRPEETFIRVKPGEVPLPSIFKLTKINVKPKKKDLRHPFESEKVKRLKTSRSRDFAFQIMEKKSKKSFHRKMFSFKEKKFVPPWDHAEGDLDLQQYVPNVPPKKRHKFLSDIPPTTKMTELETGTVQQTEKRKPGRPRKNPVLKPGLEGRSSEVVPRSKPFLTENESISSSLFTKDGKESSIYTQGSINLYESPRIPLPADSSYGQNSAVPPNLKLSGYQVNSISVQTDSCVECIQLQNSSESQHRKRGRKPGSVLLKDPSKVPLGQLSKSFATKIKEKLLRGRKKKRKVGRPRTRPLEQDPKVSKIIHRKKSHARLTYGKSLTHQAEEDLMCNNVASNGDNVISTIESVIRNVCSEYEPLPFQGRKKSVSVLDSDNEEFDNDGDDDDEYVPSKHVKKNYLKTKLPSTSTEASDSDISNKRDGLPKKKYQKAGLFSDTYKEDPDTKKTSSSSSGSKSREKVVYKKQGSLLPPPIHVGKHLRERPCDFHLSYDIWWQLINDLLPKREGYEEKYRKIRNNIHVDVKPVCDEAHPCTCKRPYDPEVKGCGEECLNRMMYTECDISSCPCQEQCLNQRFHKHEWVSGLEVIVTKDRGYGIKTSESISTGQFILEYLGEVVSEAEFRRRMMEEYSQERHHYCLNLDSGAVIDGYRMGDIGRYVNHSCEPNCEMQKWNVNGVYRMGLFALKDIPDNTELTYDYNFHSFNVDAQQLCRCGSENCRGVIGGKTQRVNGLVKEKSKGPGRPPKDKRKSKNRLKKYKEKKSGKDNGATSTMSTVKPMSQKERHFARSHAIFLLRNIDKQRHIGRKAPEKLDKEEEYIKSTGYTKKDVFLSQLTALKTARSVKTRRLTVAEENTELTQTARLAQVFNSVCRQVMEYKDKEGRDPVSTLALPSKKKHPEYYTVIENPTDFQIIEKNIFSGAYADLEAFDKDMNTLFKNAERYSGRSSWMGQLVAELRKVYITAKAEATPILEDILGEGSLQSIEKETTEIEAVDGLEEEEEEVIRCVCGIFRDEGLMIQCEKCFIWQHCDCMKVKGEVENYLCELCQPRPVEKEILADPQPDDATEGWTYYMTLMRDEIQIRVGDCVYVLREVPKPENRIPIDSTKTSYRVISEIGQDKLDIFRIERLWKDENGRNFAFGHNYYRPHETFHEPSRKFFQNEVFRMPIYEIIPFDAIVGSCCVMDLNTFCKGRPKGTREQDIFICEYRMDKTAHLFYKISKQPYVINTKSYCFDKYGKKLNPKRTYSPHEVPEQYKRKTAWEERAQAEIPKRKKTIKEHLQDQKSPKTEEQREMMAKLEEDKRREKREHIDAITLKLLELTPKKQRLDVSYLLDKKRQQKKPQVVDV</sequence>
<keyword evidence="17" id="KW-0539">Nucleus</keyword>
<feature type="compositionally biased region" description="Basic and acidic residues" evidence="19">
    <location>
        <begin position="2300"/>
        <end position="2328"/>
    </location>
</feature>
<dbReference type="SUPFAM" id="SSF57903">
    <property type="entry name" value="FYVE/PHD zinc finger"/>
    <property type="match status" value="1"/>
</dbReference>
<feature type="region of interest" description="Disordered" evidence="19">
    <location>
        <begin position="1"/>
        <end position="180"/>
    </location>
</feature>
<feature type="compositionally biased region" description="Low complexity" evidence="19">
    <location>
        <begin position="14"/>
        <end position="34"/>
    </location>
</feature>
<evidence type="ECO:0000256" key="9">
    <source>
        <dbReference type="ARBA" id="ARBA00022737"/>
    </source>
</evidence>
<dbReference type="GO" id="GO:0003677">
    <property type="term" value="F:DNA binding"/>
    <property type="evidence" value="ECO:0007669"/>
    <property type="project" value="InterPro"/>
</dbReference>
<dbReference type="InterPro" id="IPR003616">
    <property type="entry name" value="Post-SET_dom"/>
</dbReference>
<feature type="compositionally biased region" description="Basic residues" evidence="19">
    <location>
        <begin position="492"/>
        <end position="501"/>
    </location>
</feature>
<dbReference type="PROSITE" id="PS50280">
    <property type="entry name" value="SET"/>
    <property type="match status" value="1"/>
</dbReference>
<feature type="domain" description="AWS" evidence="24">
    <location>
        <begin position="1554"/>
        <end position="1605"/>
    </location>
</feature>
<feature type="compositionally biased region" description="Polar residues" evidence="19">
    <location>
        <begin position="88"/>
        <end position="97"/>
    </location>
</feature>
<feature type="compositionally biased region" description="Acidic residues" evidence="19">
    <location>
        <begin position="239"/>
        <end position="250"/>
    </location>
</feature>
<keyword evidence="10" id="KW-0863">Zinc-finger</keyword>
<dbReference type="CDD" id="cd04717">
    <property type="entry name" value="BAH_polybromo"/>
    <property type="match status" value="1"/>
</dbReference>
<proteinExistence type="predicted"/>
<feature type="compositionally biased region" description="Acidic residues" evidence="19">
    <location>
        <begin position="1401"/>
        <end position="1416"/>
    </location>
</feature>
<dbReference type="SMART" id="SM00508">
    <property type="entry name" value="PostSET"/>
    <property type="match status" value="1"/>
</dbReference>
<feature type="compositionally biased region" description="Basic and acidic residues" evidence="19">
    <location>
        <begin position="302"/>
        <end position="311"/>
    </location>
</feature>
<feature type="compositionally biased region" description="Polar residues" evidence="19">
    <location>
        <begin position="1142"/>
        <end position="1154"/>
    </location>
</feature>
<dbReference type="PROSITE" id="PS51215">
    <property type="entry name" value="AWS"/>
    <property type="match status" value="1"/>
</dbReference>
<evidence type="ECO:0000256" key="4">
    <source>
        <dbReference type="ARBA" id="ARBA00022553"/>
    </source>
</evidence>
<feature type="region of interest" description="Disordered" evidence="19">
    <location>
        <begin position="481"/>
        <end position="501"/>
    </location>
</feature>
<dbReference type="InterPro" id="IPR001214">
    <property type="entry name" value="SET_dom"/>
</dbReference>
<evidence type="ECO:0000256" key="19">
    <source>
        <dbReference type="SAM" id="MobiDB-lite"/>
    </source>
</evidence>
<dbReference type="Gene3D" id="2.170.270.10">
    <property type="entry name" value="SET domain"/>
    <property type="match status" value="1"/>
</dbReference>
<feature type="compositionally biased region" description="Basic and acidic residues" evidence="19">
    <location>
        <begin position="336"/>
        <end position="349"/>
    </location>
</feature>
<feature type="domain" description="Post-SET" evidence="22">
    <location>
        <begin position="1732"/>
        <end position="1748"/>
    </location>
</feature>
<evidence type="ECO:0000259" key="21">
    <source>
        <dbReference type="PROSITE" id="PS50280"/>
    </source>
</evidence>
<keyword evidence="3" id="KW-0158">Chromosome</keyword>
<dbReference type="Pfam" id="PF01426">
    <property type="entry name" value="BAH"/>
    <property type="match status" value="1"/>
</dbReference>
<feature type="compositionally biased region" description="Polar residues" evidence="19">
    <location>
        <begin position="145"/>
        <end position="156"/>
    </location>
</feature>
<evidence type="ECO:0000256" key="11">
    <source>
        <dbReference type="ARBA" id="ARBA00022833"/>
    </source>
</evidence>
<protein>
    <submittedName>
        <fullName evidence="26">Uncharacterized protein LOC111131498 isoform X1</fullName>
    </submittedName>
</protein>
<dbReference type="SMART" id="SM00384">
    <property type="entry name" value="AT_hook"/>
    <property type="match status" value="8"/>
</dbReference>
<dbReference type="GO" id="GO:0005654">
    <property type="term" value="C:nucleoplasm"/>
    <property type="evidence" value="ECO:0007669"/>
    <property type="project" value="TreeGrafter"/>
</dbReference>
<feature type="domain" description="BAH" evidence="23">
    <location>
        <begin position="2103"/>
        <end position="2243"/>
    </location>
</feature>
<feature type="compositionally biased region" description="Basic residues" evidence="19">
    <location>
        <begin position="1770"/>
        <end position="1786"/>
    </location>
</feature>
<dbReference type="InterPro" id="IPR013083">
    <property type="entry name" value="Znf_RING/FYVE/PHD"/>
</dbReference>
<feature type="region of interest" description="Disordered" evidence="19">
    <location>
        <begin position="555"/>
        <end position="580"/>
    </location>
</feature>
<feature type="domain" description="Bromo" evidence="20">
    <location>
        <begin position="1908"/>
        <end position="1974"/>
    </location>
</feature>
<dbReference type="KEGG" id="cvn:111131498"/>
<dbReference type="GO" id="GO:0042800">
    <property type="term" value="F:histone H3K4 methyltransferase activity"/>
    <property type="evidence" value="ECO:0007669"/>
    <property type="project" value="TreeGrafter"/>
</dbReference>
<feature type="region of interest" description="Disordered" evidence="19">
    <location>
        <begin position="223"/>
        <end position="261"/>
    </location>
</feature>
<evidence type="ECO:0000256" key="5">
    <source>
        <dbReference type="ARBA" id="ARBA00022603"/>
    </source>
</evidence>
<feature type="compositionally biased region" description="Polar residues" evidence="19">
    <location>
        <begin position="111"/>
        <end position="120"/>
    </location>
</feature>
<keyword evidence="11" id="KW-0862">Zinc</keyword>
<keyword evidence="15" id="KW-0010">Activator</keyword>
<dbReference type="Gene3D" id="1.20.920.10">
    <property type="entry name" value="Bromodomain-like"/>
    <property type="match status" value="1"/>
</dbReference>
<dbReference type="FunFam" id="2.170.270.10:FF:000011">
    <property type="entry name" value="Histone-lysine N-methyltransferase"/>
    <property type="match status" value="1"/>
</dbReference>
<dbReference type="GO" id="GO:0003682">
    <property type="term" value="F:chromatin binding"/>
    <property type="evidence" value="ECO:0007669"/>
    <property type="project" value="InterPro"/>
</dbReference>
<organism evidence="25 26">
    <name type="scientific">Crassostrea virginica</name>
    <name type="common">Eastern oyster</name>
    <dbReference type="NCBI Taxonomy" id="6565"/>
    <lineage>
        <taxon>Eukaryota</taxon>
        <taxon>Metazoa</taxon>
        <taxon>Spiralia</taxon>
        <taxon>Lophotrochozoa</taxon>
        <taxon>Mollusca</taxon>
        <taxon>Bivalvia</taxon>
        <taxon>Autobranchia</taxon>
        <taxon>Pteriomorphia</taxon>
        <taxon>Ostreida</taxon>
        <taxon>Ostreoidea</taxon>
        <taxon>Ostreidae</taxon>
        <taxon>Crassostrea</taxon>
    </lineage>
</organism>
<keyword evidence="16" id="KW-0804">Transcription</keyword>
<evidence type="ECO:0000259" key="22">
    <source>
        <dbReference type="PROSITE" id="PS50868"/>
    </source>
</evidence>
<dbReference type="GeneID" id="111131498"/>
<feature type="compositionally biased region" description="Basic residues" evidence="19">
    <location>
        <begin position="1308"/>
        <end position="1321"/>
    </location>
</feature>
<dbReference type="InterPro" id="IPR001487">
    <property type="entry name" value="Bromodomain"/>
</dbReference>
<evidence type="ECO:0000256" key="10">
    <source>
        <dbReference type="ARBA" id="ARBA00022771"/>
    </source>
</evidence>
<evidence type="ECO:0000256" key="3">
    <source>
        <dbReference type="ARBA" id="ARBA00022454"/>
    </source>
</evidence>
<dbReference type="SMART" id="SM00570">
    <property type="entry name" value="AWS"/>
    <property type="match status" value="1"/>
</dbReference>
<evidence type="ECO:0000256" key="7">
    <source>
        <dbReference type="ARBA" id="ARBA00022691"/>
    </source>
</evidence>
<dbReference type="RefSeq" id="XP_022334772.1">
    <property type="nucleotide sequence ID" value="XM_022479064.1"/>
</dbReference>
<feature type="domain" description="SET" evidence="21">
    <location>
        <begin position="1608"/>
        <end position="1724"/>
    </location>
</feature>
<feature type="region of interest" description="Disordered" evidence="19">
    <location>
        <begin position="1400"/>
        <end position="1492"/>
    </location>
</feature>
<dbReference type="Gene3D" id="2.30.30.490">
    <property type="match status" value="1"/>
</dbReference>
<feature type="region of interest" description="Disordered" evidence="19">
    <location>
        <begin position="2295"/>
        <end position="2328"/>
    </location>
</feature>
<dbReference type="SMART" id="SM00297">
    <property type="entry name" value="BROMO"/>
    <property type="match status" value="1"/>
</dbReference>
<evidence type="ECO:0000256" key="14">
    <source>
        <dbReference type="ARBA" id="ARBA00023117"/>
    </source>
</evidence>
<dbReference type="GO" id="GO:0032259">
    <property type="term" value="P:methylation"/>
    <property type="evidence" value="ECO:0007669"/>
    <property type="project" value="UniProtKB-KW"/>
</dbReference>
<feature type="compositionally biased region" description="Polar residues" evidence="19">
    <location>
        <begin position="801"/>
        <end position="818"/>
    </location>
</feature>
<evidence type="ECO:0000259" key="20">
    <source>
        <dbReference type="PROSITE" id="PS50014"/>
    </source>
</evidence>
<dbReference type="Proteomes" id="UP000694844">
    <property type="component" value="Chromosome 4"/>
</dbReference>
<evidence type="ECO:0000256" key="15">
    <source>
        <dbReference type="ARBA" id="ARBA00023159"/>
    </source>
</evidence>
<keyword evidence="7" id="KW-0949">S-adenosyl-L-methionine</keyword>
<dbReference type="PANTHER" id="PTHR46147">
    <property type="entry name" value="HISTONE-LYSINE N-METHYLTRANSFERASE ASH1"/>
    <property type="match status" value="1"/>
</dbReference>
<dbReference type="InterPro" id="IPR043319">
    <property type="entry name" value="PHD_ASH1L"/>
</dbReference>
<dbReference type="CDD" id="cd19174">
    <property type="entry name" value="SET_ASH1L"/>
    <property type="match status" value="1"/>
</dbReference>
<keyword evidence="14 18" id="KW-0103">Bromodomain</keyword>
<evidence type="ECO:0000256" key="18">
    <source>
        <dbReference type="PROSITE-ProRule" id="PRU00035"/>
    </source>
</evidence>
<evidence type="ECO:0000256" key="2">
    <source>
        <dbReference type="ARBA" id="ARBA00004286"/>
    </source>
</evidence>
<evidence type="ECO:0000256" key="1">
    <source>
        <dbReference type="ARBA" id="ARBA00004123"/>
    </source>
</evidence>
<evidence type="ECO:0000256" key="12">
    <source>
        <dbReference type="ARBA" id="ARBA00022853"/>
    </source>
</evidence>
<feature type="compositionally biased region" description="Basic residues" evidence="19">
    <location>
        <begin position="787"/>
        <end position="796"/>
    </location>
</feature>
<name>A0A8B8E2L0_CRAVI</name>
<keyword evidence="6" id="KW-0808">Transferase</keyword>
<feature type="compositionally biased region" description="Low complexity" evidence="19">
    <location>
        <begin position="481"/>
        <end position="491"/>
    </location>
</feature>
<evidence type="ECO:0000256" key="13">
    <source>
        <dbReference type="ARBA" id="ARBA00023015"/>
    </source>
</evidence>
<keyword evidence="13" id="KW-0805">Transcription regulation</keyword>
<dbReference type="InterPro" id="IPR001965">
    <property type="entry name" value="Znf_PHD"/>
</dbReference>
<dbReference type="InterPro" id="IPR036427">
    <property type="entry name" value="Bromodomain-like_sf"/>
</dbReference>
<comment type="subcellular location">
    <subcellularLocation>
        <location evidence="2">Chromosome</location>
    </subcellularLocation>
    <subcellularLocation>
        <location evidence="1">Nucleus</location>
    </subcellularLocation>
</comment>
<dbReference type="SMART" id="SM00439">
    <property type="entry name" value="BAH"/>
    <property type="match status" value="1"/>
</dbReference>
<evidence type="ECO:0000259" key="24">
    <source>
        <dbReference type="PROSITE" id="PS51215"/>
    </source>
</evidence>
<dbReference type="Pfam" id="PF00856">
    <property type="entry name" value="SET"/>
    <property type="match status" value="1"/>
</dbReference>
<feature type="region of interest" description="Disordered" evidence="19">
    <location>
        <begin position="1128"/>
        <end position="1187"/>
    </location>
</feature>
<feature type="compositionally biased region" description="Polar residues" evidence="19">
    <location>
        <begin position="1792"/>
        <end position="1802"/>
    </location>
</feature>
<dbReference type="PROSITE" id="PS50014">
    <property type="entry name" value="BROMODOMAIN_2"/>
    <property type="match status" value="1"/>
</dbReference>
<dbReference type="PROSITE" id="PS50868">
    <property type="entry name" value="POST_SET"/>
    <property type="match status" value="1"/>
</dbReference>
<dbReference type="PROSITE" id="PS51038">
    <property type="entry name" value="BAH"/>
    <property type="match status" value="1"/>
</dbReference>
<evidence type="ECO:0000256" key="8">
    <source>
        <dbReference type="ARBA" id="ARBA00022723"/>
    </source>
</evidence>
<evidence type="ECO:0000256" key="6">
    <source>
        <dbReference type="ARBA" id="ARBA00022679"/>
    </source>
</evidence>
<dbReference type="GO" id="GO:0008270">
    <property type="term" value="F:zinc ion binding"/>
    <property type="evidence" value="ECO:0007669"/>
    <property type="project" value="UniProtKB-KW"/>
</dbReference>
<dbReference type="GO" id="GO:0005694">
    <property type="term" value="C:chromosome"/>
    <property type="evidence" value="ECO:0007669"/>
    <property type="project" value="UniProtKB-SubCell"/>
</dbReference>
<dbReference type="InterPro" id="IPR043151">
    <property type="entry name" value="BAH_sf"/>
</dbReference>
<dbReference type="PANTHER" id="PTHR46147:SF3">
    <property type="entry name" value="HISTONE-LYSINE N-METHYLTRANSFERASE ASH1"/>
    <property type="match status" value="1"/>
</dbReference>
<feature type="region of interest" description="Disordered" evidence="19">
    <location>
        <begin position="1265"/>
        <end position="1288"/>
    </location>
</feature>
<dbReference type="OrthoDB" id="79252at2759"/>
<feature type="compositionally biased region" description="Polar residues" evidence="19">
    <location>
        <begin position="1431"/>
        <end position="1442"/>
    </location>
</feature>
<evidence type="ECO:0000313" key="25">
    <source>
        <dbReference type="Proteomes" id="UP000694844"/>
    </source>
</evidence>
<evidence type="ECO:0000313" key="26">
    <source>
        <dbReference type="RefSeq" id="XP_022334772.1"/>
    </source>
</evidence>
<keyword evidence="12" id="KW-0156">Chromatin regulator</keyword>
<dbReference type="InterPro" id="IPR017956">
    <property type="entry name" value="AT_hook_DNA-bd_motif"/>
</dbReference>
<dbReference type="InterPro" id="IPR011011">
    <property type="entry name" value="Znf_FYVE_PHD"/>
</dbReference>
<dbReference type="InterPro" id="IPR006560">
    <property type="entry name" value="AWS_dom"/>
</dbReference>
<feature type="compositionally biased region" description="Polar residues" evidence="19">
    <location>
        <begin position="251"/>
        <end position="260"/>
    </location>
</feature>
<evidence type="ECO:0000256" key="16">
    <source>
        <dbReference type="ARBA" id="ARBA00023163"/>
    </source>
</evidence>
<feature type="region of interest" description="Disordered" evidence="19">
    <location>
        <begin position="773"/>
        <end position="825"/>
    </location>
</feature>
<feature type="compositionally biased region" description="Basic residues" evidence="19">
    <location>
        <begin position="285"/>
        <end position="300"/>
    </location>
</feature>
<dbReference type="SUPFAM" id="SSF82199">
    <property type="entry name" value="SET domain"/>
    <property type="match status" value="1"/>
</dbReference>
<feature type="region of interest" description="Disordered" evidence="19">
    <location>
        <begin position="336"/>
        <end position="356"/>
    </location>
</feature>
<keyword evidence="25" id="KW-1185">Reference proteome</keyword>
<accession>A0A8B8E2L0</accession>
<keyword evidence="5" id="KW-0489">Methyltransferase</keyword>
<dbReference type="InterPro" id="IPR019786">
    <property type="entry name" value="Zinc_finger_PHD-type_CS"/>
</dbReference>
<feature type="compositionally biased region" description="Basic residues" evidence="19">
    <location>
        <begin position="567"/>
        <end position="576"/>
    </location>
</feature>
<dbReference type="Pfam" id="PF17907">
    <property type="entry name" value="AWS"/>
    <property type="match status" value="1"/>
</dbReference>
<evidence type="ECO:0000259" key="23">
    <source>
        <dbReference type="PROSITE" id="PS51038"/>
    </source>
</evidence>
<dbReference type="SMART" id="SM00249">
    <property type="entry name" value="PHD"/>
    <property type="match status" value="1"/>
</dbReference>
<dbReference type="PROSITE" id="PS01359">
    <property type="entry name" value="ZF_PHD_1"/>
    <property type="match status" value="1"/>
</dbReference>
<keyword evidence="9" id="KW-0677">Repeat</keyword>
<keyword evidence="8" id="KW-0479">Metal-binding</keyword>
<feature type="region of interest" description="Disordered" evidence="19">
    <location>
        <begin position="1308"/>
        <end position="1330"/>
    </location>
</feature>
<feature type="region of interest" description="Disordered" evidence="19">
    <location>
        <begin position="277"/>
        <end position="313"/>
    </location>
</feature>
<dbReference type="GO" id="GO:0006355">
    <property type="term" value="P:regulation of DNA-templated transcription"/>
    <property type="evidence" value="ECO:0007669"/>
    <property type="project" value="TreeGrafter"/>
</dbReference>
<dbReference type="CDD" id="cd15548">
    <property type="entry name" value="PHD_ASH1L"/>
    <property type="match status" value="1"/>
</dbReference>
<dbReference type="InterPro" id="IPR046341">
    <property type="entry name" value="SET_dom_sf"/>
</dbReference>
<dbReference type="Pfam" id="PF20826">
    <property type="entry name" value="PHD_5"/>
    <property type="match status" value="1"/>
</dbReference>
<dbReference type="Gene3D" id="3.30.40.10">
    <property type="entry name" value="Zinc/RING finger domain, C3HC4 (zinc finger)"/>
    <property type="match status" value="1"/>
</dbReference>
<dbReference type="SMART" id="SM00317">
    <property type="entry name" value="SET"/>
    <property type="match status" value="1"/>
</dbReference>
<feature type="compositionally biased region" description="Basic and acidic residues" evidence="19">
    <location>
        <begin position="557"/>
        <end position="566"/>
    </location>
</feature>
<reference evidence="26" key="1">
    <citation type="submission" date="2025-08" db="UniProtKB">
        <authorList>
            <consortium name="RefSeq"/>
        </authorList>
    </citation>
    <scope>IDENTIFICATION</scope>
    <source>
        <tissue evidence="26">Whole sample</tissue>
    </source>
</reference>